<evidence type="ECO:0000259" key="5">
    <source>
        <dbReference type="SMART" id="SM01360"/>
    </source>
</evidence>
<feature type="domain" description="Alpha-macroglobulin receptor-binding" evidence="6">
    <location>
        <begin position="870"/>
        <end position="959"/>
    </location>
</feature>
<dbReference type="Pfam" id="PF07677">
    <property type="entry name" value="A2M_recep"/>
    <property type="match status" value="1"/>
</dbReference>
<dbReference type="EMBL" id="JAIZAY010000005">
    <property type="protein sequence ID" value="KAJ8042366.1"/>
    <property type="molecule type" value="Genomic_DNA"/>
</dbReference>
<evidence type="ECO:0000259" key="4">
    <source>
        <dbReference type="SMART" id="SM01359"/>
    </source>
</evidence>
<dbReference type="OrthoDB" id="9998011at2759"/>
<reference evidence="7" key="1">
    <citation type="submission" date="2021-10" db="EMBL/GenBank/DDBJ databases">
        <title>Tropical sea cucumber genome reveals ecological adaptation and Cuvierian tubules defense mechanism.</title>
        <authorList>
            <person name="Chen T."/>
        </authorList>
    </citation>
    <scope>NUCLEOTIDE SEQUENCE</scope>
    <source>
        <strain evidence="7">Nanhai2018</strain>
        <tissue evidence="7">Muscle</tissue>
    </source>
</reference>
<dbReference type="InterPro" id="IPR013783">
    <property type="entry name" value="Ig-like_fold"/>
</dbReference>
<keyword evidence="8" id="KW-1185">Reference proteome</keyword>
<evidence type="ECO:0000313" key="7">
    <source>
        <dbReference type="EMBL" id="KAJ8042366.1"/>
    </source>
</evidence>
<dbReference type="Gene3D" id="2.60.40.1930">
    <property type="match status" value="1"/>
</dbReference>
<dbReference type="GO" id="GO:0004866">
    <property type="term" value="F:endopeptidase inhibitor activity"/>
    <property type="evidence" value="ECO:0007669"/>
    <property type="project" value="InterPro"/>
</dbReference>
<protein>
    <submittedName>
        <fullName evidence="7">Alpha-1-inhibitor 3</fullName>
    </submittedName>
</protein>
<dbReference type="InterPro" id="IPR047565">
    <property type="entry name" value="Alpha-macroglob_thiol-ester_cl"/>
</dbReference>
<dbReference type="Pfam" id="PF00207">
    <property type="entry name" value="A2M"/>
    <property type="match status" value="1"/>
</dbReference>
<dbReference type="SMART" id="SM01360">
    <property type="entry name" value="A2M"/>
    <property type="match status" value="1"/>
</dbReference>
<comment type="caution">
    <text evidence="7">The sequence shown here is derived from an EMBL/GenBank/DDBJ whole genome shotgun (WGS) entry which is preliminary data.</text>
</comment>
<dbReference type="InterPro" id="IPR050473">
    <property type="entry name" value="A2M/Complement_sys"/>
</dbReference>
<evidence type="ECO:0000256" key="2">
    <source>
        <dbReference type="ARBA" id="ARBA00022966"/>
    </source>
</evidence>
<dbReference type="InterPro" id="IPR019742">
    <property type="entry name" value="MacrogloblnA2_CS"/>
</dbReference>
<dbReference type="Pfam" id="PF07678">
    <property type="entry name" value="TED_complement"/>
    <property type="match status" value="1"/>
</dbReference>
<keyword evidence="2" id="KW-0882">Thioester bond</keyword>
<keyword evidence="3" id="KW-1015">Disulfide bond</keyword>
<dbReference type="SMART" id="SM01359">
    <property type="entry name" value="A2M_N_2"/>
    <property type="match status" value="1"/>
</dbReference>
<proteinExistence type="predicted"/>
<evidence type="ECO:0000313" key="8">
    <source>
        <dbReference type="Proteomes" id="UP001152320"/>
    </source>
</evidence>
<dbReference type="Gene3D" id="2.60.40.10">
    <property type="entry name" value="Immunoglobulins"/>
    <property type="match status" value="2"/>
</dbReference>
<dbReference type="SUPFAM" id="SSF48239">
    <property type="entry name" value="Terpenoid cyclases/Protein prenyltransferases"/>
    <property type="match status" value="1"/>
</dbReference>
<feature type="domain" description="Alpha-2-macroglobulin" evidence="5">
    <location>
        <begin position="230"/>
        <end position="322"/>
    </location>
</feature>
<accession>A0A9Q1CCG2</accession>
<dbReference type="PANTHER" id="PTHR11412">
    <property type="entry name" value="MACROGLOBULIN / COMPLEMENT"/>
    <property type="match status" value="1"/>
</dbReference>
<dbReference type="Gene3D" id="2.60.120.1540">
    <property type="match status" value="1"/>
</dbReference>
<dbReference type="InterPro" id="IPR011626">
    <property type="entry name" value="Alpha-macroglobulin_TED"/>
</dbReference>
<dbReference type="AlphaFoldDB" id="A0A9Q1CCG2"/>
<dbReference type="InterPro" id="IPR009048">
    <property type="entry name" value="A-macroglobulin_rcpt-bd"/>
</dbReference>
<dbReference type="InterPro" id="IPR008930">
    <property type="entry name" value="Terpenoid_cyclase/PrenylTrfase"/>
</dbReference>
<dbReference type="Gene3D" id="1.50.10.20">
    <property type="match status" value="1"/>
</dbReference>
<organism evidence="7 8">
    <name type="scientific">Holothuria leucospilota</name>
    <name type="common">Black long sea cucumber</name>
    <name type="synonym">Mertensiothuria leucospilota</name>
    <dbReference type="NCBI Taxonomy" id="206669"/>
    <lineage>
        <taxon>Eukaryota</taxon>
        <taxon>Metazoa</taxon>
        <taxon>Echinodermata</taxon>
        <taxon>Eleutherozoa</taxon>
        <taxon>Echinozoa</taxon>
        <taxon>Holothuroidea</taxon>
        <taxon>Aspidochirotacea</taxon>
        <taxon>Aspidochirotida</taxon>
        <taxon>Holothuriidae</taxon>
        <taxon>Holothuria</taxon>
    </lineage>
</organism>
<name>A0A9Q1CCG2_HOLLE</name>
<dbReference type="GO" id="GO:0005615">
    <property type="term" value="C:extracellular space"/>
    <property type="evidence" value="ECO:0007669"/>
    <property type="project" value="InterPro"/>
</dbReference>
<dbReference type="SUPFAM" id="SSF49410">
    <property type="entry name" value="Alpha-macroglobulin receptor domain"/>
    <property type="match status" value="1"/>
</dbReference>
<evidence type="ECO:0000259" key="6">
    <source>
        <dbReference type="SMART" id="SM01361"/>
    </source>
</evidence>
<dbReference type="Pfam" id="PF07703">
    <property type="entry name" value="A2M_BRD"/>
    <property type="match status" value="1"/>
</dbReference>
<keyword evidence="1" id="KW-0732">Signal</keyword>
<dbReference type="SMART" id="SM01361">
    <property type="entry name" value="A2M_recep"/>
    <property type="match status" value="1"/>
</dbReference>
<evidence type="ECO:0000256" key="1">
    <source>
        <dbReference type="ARBA" id="ARBA00022729"/>
    </source>
</evidence>
<dbReference type="InterPro" id="IPR001599">
    <property type="entry name" value="Macroglobln_a2"/>
</dbReference>
<dbReference type="Gene3D" id="2.60.40.690">
    <property type="entry name" value="Alpha-macroglobulin, receptor-binding domain"/>
    <property type="match status" value="1"/>
</dbReference>
<dbReference type="Proteomes" id="UP001152320">
    <property type="component" value="Chromosome 5"/>
</dbReference>
<dbReference type="Gene3D" id="2.20.130.20">
    <property type="match status" value="1"/>
</dbReference>
<sequence>MPSPTNSNSYYEIATEVIKAKNSENNVFLQTIVERAEFKVGDMVTLTVYTTEIPSKLTYLVMAHSNIVLYDTLYNSRNDTNLTVKFTANERMSPIARVIVFYIGDDGKRVTDGVNIFVKRIVKNQVNVSYDRTVSEPGDDITFIVNASPYSLVEILSVDESALLLKSRTEITQEQDAGVFALPTRLLSLNNITIEDTELGKILFSATGQSERQKPVSAQEIPVRQHFPETWLWSEHIADANGQVRVKTKVPDTITSWIGSAFAVSLSDGIGIGEVSAKTTVFKPFFVSLNLPYSIIRGETLTIEAIVCNYFDEKVKAEMVTVLPESSAQVFFRIQPIQAGLIDIEVQAVTHQAVDAIKRQLVVESVKKRMNGQYFQVTYSIIKLLIRGHTLKRKSVGINIDLFFQLEGVPHSFTENRIVKEETNTTVREVFNIRVPPSHKMVSDSLRVRLSITGDIMSHTLNNLGHLIEYPSGCGEQNIIRFAPNVYIYEYLNLTDQMDEDNTGRALENMKTGYQNELNFRHPDGSVSAFGIRDSSGSTWLTSFVIKSFVDAFPLITIDKSIIEAAVSFVIHQQNVTSGYFKEPGRAIYSAFKGSENLSVNLTAYVTVALQEILDSSILSNDTEEQVRMSISCAQSYLEEKLDVISDNAFSTSLVTFALSRTGSNRSLIFKQALDRLAINKDGRRYWTSQNRAEHELGSDKNLKAVSDDILMTAYALHTYLSMEDLPMAASIAKWLLEKRTVIGGFISTQDSVVAIEALSAYAVQVYAADPQMDLTVTISSDATYSYGIKINTENTALLQQIELPTQSGEATVNGWGKGTCVMTLTVFYNSHEVKTEEAFLFEVIFEDNNETDTQGMKANGRFIGKKDATNMCVMDIGIPSGFAADVNNLKKVQDTNSLVKRIETDGQSVYFYFEEIPKDNMTSVEFSVTRSNLVRNFQPSYAKLYDYYNPAERMVVSYLGEKWKESSVPGCKGCTGDGSRPLMSLLQSTVLPVLATACILM</sequence>
<dbReference type="InterPro" id="IPR011625">
    <property type="entry name" value="A2M_N_BRD"/>
</dbReference>
<feature type="domain" description="Alpha-2-macroglobulin bait region" evidence="4">
    <location>
        <begin position="29"/>
        <end position="165"/>
    </location>
</feature>
<gene>
    <name evidence="7" type="ORF">HOLleu_13398</name>
</gene>
<dbReference type="InterPro" id="IPR036595">
    <property type="entry name" value="A-macroglobulin_rcpt-bd_sf"/>
</dbReference>
<evidence type="ECO:0000256" key="3">
    <source>
        <dbReference type="ARBA" id="ARBA00023157"/>
    </source>
</evidence>
<dbReference type="PANTHER" id="PTHR11412:SF136">
    <property type="entry name" value="CD109 ANTIGEN"/>
    <property type="match status" value="1"/>
</dbReference>
<dbReference type="SMART" id="SM01419">
    <property type="entry name" value="Thiol-ester_cl"/>
    <property type="match status" value="1"/>
</dbReference>
<dbReference type="PROSITE" id="PS00477">
    <property type="entry name" value="ALPHA_2_MACROGLOBULIN"/>
    <property type="match status" value="1"/>
</dbReference>